<feature type="domain" description="Nudix hydrolase" evidence="1">
    <location>
        <begin position="5"/>
        <end position="138"/>
    </location>
</feature>
<dbReference type="InterPro" id="IPR015797">
    <property type="entry name" value="NUDIX_hydrolase-like_dom_sf"/>
</dbReference>
<dbReference type="AlphaFoldDB" id="A0A1H1M808"/>
<organism evidence="2 3">
    <name type="scientific">Nocardioides scoriae</name>
    <dbReference type="NCBI Taxonomy" id="642780"/>
    <lineage>
        <taxon>Bacteria</taxon>
        <taxon>Bacillati</taxon>
        <taxon>Actinomycetota</taxon>
        <taxon>Actinomycetes</taxon>
        <taxon>Propionibacteriales</taxon>
        <taxon>Nocardioidaceae</taxon>
        <taxon>Nocardioides</taxon>
    </lineage>
</organism>
<dbReference type="Proteomes" id="UP000198859">
    <property type="component" value="Chromosome I"/>
</dbReference>
<sequence>MPTYPRIEVSVDVVALTGLEGVLHVLLVRRARAPYAGRWALPGGFLEVDEDLAPAAARELHVETGIALHPDELVQIGTYGAPHRDPRRRIVSVAHLAELDRDVDPQPGPDAEHAAWVAVRDVLGPEAEELAFDHAVILRDGVSSSRWAGAAAEWDAGAAQHDDWDQRGTTG</sequence>
<dbReference type="OrthoDB" id="9786141at2"/>
<reference evidence="3" key="1">
    <citation type="submission" date="2016-10" db="EMBL/GenBank/DDBJ databases">
        <authorList>
            <person name="Varghese N."/>
            <person name="Submissions S."/>
        </authorList>
    </citation>
    <scope>NUCLEOTIDE SEQUENCE [LARGE SCALE GENOMIC DNA]</scope>
    <source>
        <strain evidence="3">DSM 22127</strain>
    </source>
</reference>
<gene>
    <name evidence="2" type="ORF">SAMN04488570_0502</name>
</gene>
<dbReference type="PANTHER" id="PTHR43736">
    <property type="entry name" value="ADP-RIBOSE PYROPHOSPHATASE"/>
    <property type="match status" value="1"/>
</dbReference>
<dbReference type="PROSITE" id="PS51462">
    <property type="entry name" value="NUDIX"/>
    <property type="match status" value="1"/>
</dbReference>
<dbReference type="CDD" id="cd18873">
    <property type="entry name" value="NUDIX_NadM_like"/>
    <property type="match status" value="1"/>
</dbReference>
<dbReference type="STRING" id="642780.SAMN04488570_0502"/>
<protein>
    <submittedName>
        <fullName evidence="2">ADP-ribose pyrophosphatase YjhB, NUDIX family</fullName>
    </submittedName>
</protein>
<dbReference type="SUPFAM" id="SSF55811">
    <property type="entry name" value="Nudix"/>
    <property type="match status" value="1"/>
</dbReference>
<dbReference type="Gene3D" id="3.90.79.10">
    <property type="entry name" value="Nucleoside Triphosphate Pyrophosphohydrolase"/>
    <property type="match status" value="1"/>
</dbReference>
<proteinExistence type="predicted"/>
<dbReference type="InterPro" id="IPR000086">
    <property type="entry name" value="NUDIX_hydrolase_dom"/>
</dbReference>
<evidence type="ECO:0000313" key="2">
    <source>
        <dbReference type="EMBL" id="SDR82974.1"/>
    </source>
</evidence>
<dbReference type="PANTHER" id="PTHR43736:SF4">
    <property type="entry name" value="SLR1690 PROTEIN"/>
    <property type="match status" value="1"/>
</dbReference>
<name>A0A1H1M808_9ACTN</name>
<dbReference type="RefSeq" id="WP_091725646.1">
    <property type="nucleotide sequence ID" value="NZ_LT629757.1"/>
</dbReference>
<evidence type="ECO:0000313" key="3">
    <source>
        <dbReference type="Proteomes" id="UP000198859"/>
    </source>
</evidence>
<keyword evidence="3" id="KW-1185">Reference proteome</keyword>
<dbReference type="Pfam" id="PF00293">
    <property type="entry name" value="NUDIX"/>
    <property type="match status" value="1"/>
</dbReference>
<evidence type="ECO:0000259" key="1">
    <source>
        <dbReference type="PROSITE" id="PS51462"/>
    </source>
</evidence>
<accession>A0A1H1M808</accession>
<dbReference type="EMBL" id="LT629757">
    <property type="protein sequence ID" value="SDR82974.1"/>
    <property type="molecule type" value="Genomic_DNA"/>
</dbReference>